<accession>A0A8B9T2S0</accession>
<dbReference type="InterPro" id="IPR034394">
    <property type="entry name" value="Man1_RRM"/>
</dbReference>
<evidence type="ECO:0000313" key="15">
    <source>
        <dbReference type="Ensembl" id="ENSAPLP00020014895.1"/>
    </source>
</evidence>
<dbReference type="SUPFAM" id="SSF63451">
    <property type="entry name" value="LEM domain"/>
    <property type="match status" value="1"/>
</dbReference>
<evidence type="ECO:0000256" key="11">
    <source>
        <dbReference type="ARBA" id="ARBA00081981"/>
    </source>
</evidence>
<evidence type="ECO:0000256" key="9">
    <source>
        <dbReference type="ARBA" id="ARBA00063273"/>
    </source>
</evidence>
<dbReference type="AlphaFoldDB" id="A0A8B9T2S0"/>
<reference evidence="15" key="3">
    <citation type="submission" date="2025-09" db="UniProtKB">
        <authorList>
            <consortium name="Ensembl"/>
        </authorList>
    </citation>
    <scope>IDENTIFICATION</scope>
</reference>
<dbReference type="InterPro" id="IPR012677">
    <property type="entry name" value="Nucleotide-bd_a/b_plait_sf"/>
</dbReference>
<dbReference type="PROSITE" id="PS50954">
    <property type="entry name" value="LEM"/>
    <property type="match status" value="1"/>
</dbReference>
<keyword evidence="5" id="KW-0238">DNA-binding</keyword>
<keyword evidence="7" id="KW-0539">Nucleus</keyword>
<organism evidence="15 16">
    <name type="scientific">Anas platyrhynchos</name>
    <name type="common">Mallard</name>
    <name type="synonym">Anas boschas</name>
    <dbReference type="NCBI Taxonomy" id="8839"/>
    <lineage>
        <taxon>Eukaryota</taxon>
        <taxon>Metazoa</taxon>
        <taxon>Chordata</taxon>
        <taxon>Craniata</taxon>
        <taxon>Vertebrata</taxon>
        <taxon>Euteleostomi</taxon>
        <taxon>Archelosauria</taxon>
        <taxon>Archosauria</taxon>
        <taxon>Dinosauria</taxon>
        <taxon>Saurischia</taxon>
        <taxon>Theropoda</taxon>
        <taxon>Coelurosauria</taxon>
        <taxon>Aves</taxon>
        <taxon>Neognathae</taxon>
        <taxon>Galloanserae</taxon>
        <taxon>Anseriformes</taxon>
        <taxon>Anatidae</taxon>
        <taxon>Anatinae</taxon>
        <taxon>Anas</taxon>
    </lineage>
</organism>
<evidence type="ECO:0000256" key="5">
    <source>
        <dbReference type="ARBA" id="ARBA00023125"/>
    </source>
</evidence>
<evidence type="ECO:0000256" key="13">
    <source>
        <dbReference type="SAM" id="Phobius"/>
    </source>
</evidence>
<feature type="domain" description="LEM" evidence="14">
    <location>
        <begin position="1"/>
        <end position="45"/>
    </location>
</feature>
<dbReference type="InterPro" id="IPR011015">
    <property type="entry name" value="LEM/LEM-like_dom_sf"/>
</dbReference>
<feature type="transmembrane region" description="Helical" evidence="13">
    <location>
        <begin position="604"/>
        <end position="626"/>
    </location>
</feature>
<dbReference type="GO" id="GO:0030514">
    <property type="term" value="P:negative regulation of BMP signaling pathway"/>
    <property type="evidence" value="ECO:0007669"/>
    <property type="project" value="TreeGrafter"/>
</dbReference>
<dbReference type="InterPro" id="IPR041885">
    <property type="entry name" value="MAN1_winged_helix_dom"/>
</dbReference>
<evidence type="ECO:0000256" key="3">
    <source>
        <dbReference type="ARBA" id="ARBA00022692"/>
    </source>
</evidence>
<evidence type="ECO:0000256" key="10">
    <source>
        <dbReference type="ARBA" id="ARBA00067966"/>
    </source>
</evidence>
<comment type="function">
    <text evidence="8">Can function as a specific repressor of TGF-beta, activin, and BMP signaling through its interaction with the R-SMAD proteins. Antagonizes TGF-beta-induced cell proliferation arrest.</text>
</comment>
<reference evidence="15" key="1">
    <citation type="submission" date="2019-08" db="EMBL/GenBank/DDBJ databases">
        <title>Three high-quality genomes provides insights into domestication of ducks.</title>
        <authorList>
            <person name="Hou Z.C."/>
            <person name="Zhu F."/>
            <person name="Yin Z.T."/>
            <person name="Zhang F."/>
        </authorList>
    </citation>
    <scope>NUCLEOTIDE SEQUENCE [LARGE SCALE GENOMIC DNA]</scope>
</reference>
<evidence type="ECO:0000256" key="6">
    <source>
        <dbReference type="ARBA" id="ARBA00023136"/>
    </source>
</evidence>
<keyword evidence="4 13" id="KW-1133">Transmembrane helix</keyword>
<dbReference type="GO" id="GO:0006998">
    <property type="term" value="P:nuclear envelope organization"/>
    <property type="evidence" value="ECO:0007669"/>
    <property type="project" value="TreeGrafter"/>
</dbReference>
<evidence type="ECO:0000256" key="7">
    <source>
        <dbReference type="ARBA" id="ARBA00023242"/>
    </source>
</evidence>
<feature type="compositionally biased region" description="Acidic residues" evidence="12">
    <location>
        <begin position="171"/>
        <end position="184"/>
    </location>
</feature>
<dbReference type="FunFam" id="1.10.10.1180:FF:000001">
    <property type="entry name" value="inner nuclear membrane protein Man1"/>
    <property type="match status" value="1"/>
</dbReference>
<dbReference type="SUPFAM" id="SSF54928">
    <property type="entry name" value="RNA-binding domain, RBD"/>
    <property type="match status" value="1"/>
</dbReference>
<dbReference type="Pfam" id="PF03020">
    <property type="entry name" value="LEM"/>
    <property type="match status" value="1"/>
</dbReference>
<dbReference type="SMART" id="SM00540">
    <property type="entry name" value="LEM"/>
    <property type="match status" value="1"/>
</dbReference>
<dbReference type="Pfam" id="PF09402">
    <property type="entry name" value="MSC"/>
    <property type="match status" value="1"/>
</dbReference>
<evidence type="ECO:0000313" key="16">
    <source>
        <dbReference type="Proteomes" id="UP000694400"/>
    </source>
</evidence>
<dbReference type="GO" id="GO:0005637">
    <property type="term" value="C:nuclear inner membrane"/>
    <property type="evidence" value="ECO:0007669"/>
    <property type="project" value="UniProtKB-SubCell"/>
</dbReference>
<dbReference type="Gene3D" id="1.10.720.40">
    <property type="match status" value="1"/>
</dbReference>
<feature type="transmembrane region" description="Helical" evidence="13">
    <location>
        <begin position="448"/>
        <end position="469"/>
    </location>
</feature>
<sequence>MAAAAQLTDEELFAELRRFGLSPGLVTESTRPVYLKKLKKLREEERAGKPRNGSSGSNKAAAAAGGAAARLGERPYLRGTAAGAGAGKVLLGFSSDESDAEAGPRGPAGGRRERAAPLGRGPRPGAPPAAEEAARRKGSAWWGAAAARRAAAAPQGGGEPAAGGRQQQQQQEEEEEEEEEEEGEQQQQQRWKNRAVNGSRLLAYGGRDKYSDSEEEEEEEGARGRQQVHKEEPAAARRPRRSLGRAPAPFIASKCAAAGAGVMETGQERAGGGCGAGVAVTNDRAAAEAAAGSLDRGRNHEEAAAVGGGGGGGGCENLDSSPPGPRYRLGLSKKSPTALLLPPPIADVDGSGKIAEPPGAVRKTSNNHVLGSTAGSYNVESRIYSATNSLPPGGIISSLRLNHSNHTGSNHTYLKNTYKKNLSEPEEELLQQFKREEVSTTGGFSAHYLSMFLLTAACLFFLILGFTYLRMRGSGVAEDVGVNIKNPFSEELRDIKADEISLMMNSLYALHDKLAQVAGEHECGSSIQRNLTVQEAAAYLKNLDPEYESVLNTALQWILNSGEDVGIKCIGSDPNEMDVVNVTDVKYLESTSPKMSFRCRFRRAFINVTHRLSILLLGVAMVWGVLHYMKYRWAKEEEETRQMYDMVVKIIDVLRSHSEACSENKDLQPYMPILHVRDSLIPSQERRKMKKVWNRAVDFLAANESRIHTETQRIGDAEFLVWKWMQPSVPCDKILVIPSKVWQGQAFHLDRRNSPPNSLTPCLKIRNMFDPIVEIGDHWHLAIQEAILEKCSDNDGIVHIAVDKNSREGCVYVKCLSPEYAGKAFKALHGSWFDGKLVTVKYLRLDRYHHRFPQALTCNTPLKPSNKHMNSMSHLRLRTGTTNSQGSS</sequence>
<keyword evidence="2" id="KW-0597">Phosphoprotein</keyword>
<dbReference type="FunFam" id="1.10.720.40:FF:000001">
    <property type="entry name" value="LEM domain containing 2, isoform CRA_a"/>
    <property type="match status" value="1"/>
</dbReference>
<evidence type="ECO:0000259" key="14">
    <source>
        <dbReference type="PROSITE" id="PS50954"/>
    </source>
</evidence>
<comment type="subcellular location">
    <subcellularLocation>
        <location evidence="1">Nucleus inner membrane</location>
        <topology evidence="1">Multi-pass membrane protein</topology>
    </subcellularLocation>
</comment>
<dbReference type="GO" id="GO:0031490">
    <property type="term" value="F:chromatin DNA binding"/>
    <property type="evidence" value="ECO:0007669"/>
    <property type="project" value="TreeGrafter"/>
</dbReference>
<proteinExistence type="predicted"/>
<feature type="compositionally biased region" description="Low complexity" evidence="12">
    <location>
        <begin position="143"/>
        <end position="154"/>
    </location>
</feature>
<dbReference type="PANTHER" id="PTHR13428">
    <property type="entry name" value="INNER NUCLEAR MEMBRANE PROTEIN MAN1 LEM DOMAIN CONTAINING PROTEIN"/>
    <property type="match status" value="1"/>
</dbReference>
<evidence type="ECO:0000256" key="8">
    <source>
        <dbReference type="ARBA" id="ARBA00057490"/>
    </source>
</evidence>
<reference evidence="15" key="2">
    <citation type="submission" date="2025-08" db="UniProtKB">
        <authorList>
            <consortium name="Ensembl"/>
        </authorList>
    </citation>
    <scope>IDENTIFICATION</scope>
</reference>
<feature type="compositionally biased region" description="Low complexity" evidence="12">
    <location>
        <begin position="116"/>
        <end position="131"/>
    </location>
</feature>
<dbReference type="PANTHER" id="PTHR13428:SF10">
    <property type="entry name" value="INNER NUCLEAR MEMBRANE PROTEIN MAN1"/>
    <property type="match status" value="1"/>
</dbReference>
<evidence type="ECO:0000256" key="12">
    <source>
        <dbReference type="SAM" id="MobiDB-lite"/>
    </source>
</evidence>
<dbReference type="FunFam" id="3.30.70.330:FF:000176">
    <property type="entry name" value="Inner nuclear membrane protein Man1"/>
    <property type="match status" value="1"/>
</dbReference>
<dbReference type="InterPro" id="IPR003887">
    <property type="entry name" value="LEM_dom"/>
</dbReference>
<dbReference type="Ensembl" id="ENSAPLT00020016050.1">
    <property type="protein sequence ID" value="ENSAPLP00020014895.1"/>
    <property type="gene ID" value="ENSAPLG00020010821.1"/>
</dbReference>
<dbReference type="Proteomes" id="UP000694400">
    <property type="component" value="Chromosome 1"/>
</dbReference>
<name>A0A8B9T2S0_ANAPL</name>
<comment type="subunit">
    <text evidence="9">Interacts with SMAD1, SMAD2, SMAD3 and SMAD5. Binds to both phosphorylated and unphosphorylated R-SMADS.</text>
</comment>
<feature type="compositionally biased region" description="Low complexity" evidence="12">
    <location>
        <begin position="60"/>
        <end position="69"/>
    </location>
</feature>
<dbReference type="CDD" id="cd12286">
    <property type="entry name" value="RRM_Man1"/>
    <property type="match status" value="1"/>
</dbReference>
<dbReference type="Gene3D" id="1.10.10.1180">
    <property type="entry name" value="MAN1, winged-helix domain"/>
    <property type="match status" value="1"/>
</dbReference>
<evidence type="ECO:0000256" key="2">
    <source>
        <dbReference type="ARBA" id="ARBA00022553"/>
    </source>
</evidence>
<feature type="region of interest" description="Disordered" evidence="12">
    <location>
        <begin position="866"/>
        <end position="888"/>
    </location>
</feature>
<protein>
    <recommendedName>
        <fullName evidence="10">Inner nuclear membrane protein Man1</fullName>
    </recommendedName>
    <alternativeName>
        <fullName evidence="11">LEM domain-containing protein 3</fullName>
    </alternativeName>
</protein>
<evidence type="ECO:0000256" key="4">
    <source>
        <dbReference type="ARBA" id="ARBA00022989"/>
    </source>
</evidence>
<dbReference type="InterPro" id="IPR035979">
    <property type="entry name" value="RBD_domain_sf"/>
</dbReference>
<dbReference type="InterPro" id="IPR018996">
    <property type="entry name" value="Man1/Src1-like_C"/>
</dbReference>
<keyword evidence="3 13" id="KW-0812">Transmembrane</keyword>
<evidence type="ECO:0000256" key="1">
    <source>
        <dbReference type="ARBA" id="ARBA00004473"/>
    </source>
</evidence>
<dbReference type="InterPro" id="IPR052277">
    <property type="entry name" value="INM_ESCRT-Associated"/>
</dbReference>
<dbReference type="Gene3D" id="3.30.70.330">
    <property type="match status" value="1"/>
</dbReference>
<feature type="region of interest" description="Disordered" evidence="12">
    <location>
        <begin position="93"/>
        <end position="247"/>
    </location>
</feature>
<feature type="region of interest" description="Disordered" evidence="12">
    <location>
        <begin position="37"/>
        <end position="69"/>
    </location>
</feature>
<keyword evidence="6 13" id="KW-0472">Membrane</keyword>